<feature type="compositionally biased region" description="Acidic residues" evidence="1">
    <location>
        <begin position="140"/>
        <end position="149"/>
    </location>
</feature>
<evidence type="ECO:0000313" key="3">
    <source>
        <dbReference type="Proteomes" id="UP001316803"/>
    </source>
</evidence>
<feature type="region of interest" description="Disordered" evidence="1">
    <location>
        <begin position="127"/>
        <end position="154"/>
    </location>
</feature>
<sequence length="229" mass="25874">MAPTTEWFRNTGDATIAAKLTEIWKQQKLDDAILDIPIKYDNLPTSIAIAIQLRNTNKLTESDENDVFPIMMRHLLKLREAAEGFGDLTTRLRFRRILVLFEEMAKGIKEREVKALRNRMLKDDEDLTKTLEGPVKQNSEESDWEDATFDTDGRPGDASKALKITIKGEIDDKKSSYTDTKAKKSDITDDDWVMVQDGRGDARPAVADGERESHGLGKVLKTFTGLMRG</sequence>
<reference evidence="2 3" key="1">
    <citation type="submission" date="2022-12" db="EMBL/GenBank/DDBJ databases">
        <title>Genomic features and morphological characterization of a novel Knufia sp. strain isolated from spacecraft assembly facility.</title>
        <authorList>
            <person name="Teixeira M."/>
            <person name="Chander A.M."/>
            <person name="Stajich J.E."/>
            <person name="Venkateswaran K."/>
        </authorList>
    </citation>
    <scope>NUCLEOTIDE SEQUENCE [LARGE SCALE GENOMIC DNA]</scope>
    <source>
        <strain evidence="2 3">FJI-L2-BK-P2</strain>
    </source>
</reference>
<evidence type="ECO:0000256" key="1">
    <source>
        <dbReference type="SAM" id="MobiDB-lite"/>
    </source>
</evidence>
<dbReference type="EMBL" id="JAKLMC020000016">
    <property type="protein sequence ID" value="KAK5952234.1"/>
    <property type="molecule type" value="Genomic_DNA"/>
</dbReference>
<protein>
    <submittedName>
        <fullName evidence="2">Uncharacterized protein</fullName>
    </submittedName>
</protein>
<dbReference type="AlphaFoldDB" id="A0AAN8I4W4"/>
<keyword evidence="3" id="KW-1185">Reference proteome</keyword>
<gene>
    <name evidence="2" type="ORF">OHC33_006707</name>
</gene>
<organism evidence="2 3">
    <name type="scientific">Knufia fluminis</name>
    <dbReference type="NCBI Taxonomy" id="191047"/>
    <lineage>
        <taxon>Eukaryota</taxon>
        <taxon>Fungi</taxon>
        <taxon>Dikarya</taxon>
        <taxon>Ascomycota</taxon>
        <taxon>Pezizomycotina</taxon>
        <taxon>Eurotiomycetes</taxon>
        <taxon>Chaetothyriomycetidae</taxon>
        <taxon>Chaetothyriales</taxon>
        <taxon>Trichomeriaceae</taxon>
        <taxon>Knufia</taxon>
    </lineage>
</organism>
<proteinExistence type="predicted"/>
<name>A0AAN8I4W4_9EURO</name>
<comment type="caution">
    <text evidence="2">The sequence shown here is derived from an EMBL/GenBank/DDBJ whole genome shotgun (WGS) entry which is preliminary data.</text>
</comment>
<accession>A0AAN8I4W4</accession>
<evidence type="ECO:0000313" key="2">
    <source>
        <dbReference type="EMBL" id="KAK5952234.1"/>
    </source>
</evidence>
<dbReference type="Proteomes" id="UP001316803">
    <property type="component" value="Unassembled WGS sequence"/>
</dbReference>